<feature type="domain" description="T-SNARE coiled-coil homology" evidence="10">
    <location>
        <begin position="25"/>
        <end position="87"/>
    </location>
</feature>
<proteinExistence type="predicted"/>
<accession>A0AAD7UG48</accession>
<evidence type="ECO:0000313" key="12">
    <source>
        <dbReference type="Proteomes" id="UP001230188"/>
    </source>
</evidence>
<keyword evidence="7 9" id="KW-0472">Membrane</keyword>
<evidence type="ECO:0000256" key="2">
    <source>
        <dbReference type="ARBA" id="ARBA00022448"/>
    </source>
</evidence>
<keyword evidence="12" id="KW-1185">Reference proteome</keyword>
<dbReference type="GO" id="GO:0000139">
    <property type="term" value="C:Golgi membrane"/>
    <property type="evidence" value="ECO:0007669"/>
    <property type="project" value="UniProtKB-SubCell"/>
</dbReference>
<evidence type="ECO:0000313" key="11">
    <source>
        <dbReference type="EMBL" id="KAJ8604016.1"/>
    </source>
</evidence>
<comment type="subcellular location">
    <subcellularLocation>
        <location evidence="8">Endomembrane system</location>
        <topology evidence="8">Single-pass type IV membrane protein</topology>
    </subcellularLocation>
    <subcellularLocation>
        <location evidence="1">Golgi apparatus membrane</location>
    </subcellularLocation>
</comment>
<dbReference type="InterPro" id="IPR039899">
    <property type="entry name" value="BET1_SNARE"/>
</dbReference>
<dbReference type="InterPro" id="IPR000727">
    <property type="entry name" value="T_SNARE_dom"/>
</dbReference>
<evidence type="ECO:0000256" key="6">
    <source>
        <dbReference type="ARBA" id="ARBA00023034"/>
    </source>
</evidence>
<evidence type="ECO:0000256" key="8">
    <source>
        <dbReference type="ARBA" id="ARBA00046280"/>
    </source>
</evidence>
<sequence length="120" mass="13077">MARRSGNASSWFGGSTTKARATQSDLLELQNNEQLDALSEQVSMLKSLTMEIDTEVREQNTFLENMGATFSGAGEALGKTMTALDAMAKRSGAKFAVAILAIIVLLFLLVWWAFKYAHPS</sequence>
<dbReference type="Gene3D" id="1.20.5.110">
    <property type="match status" value="1"/>
</dbReference>
<dbReference type="EMBL" id="JAQMWT010000341">
    <property type="protein sequence ID" value="KAJ8604016.1"/>
    <property type="molecule type" value="Genomic_DNA"/>
</dbReference>
<dbReference type="Proteomes" id="UP001230188">
    <property type="component" value="Unassembled WGS sequence"/>
</dbReference>
<evidence type="ECO:0000256" key="9">
    <source>
        <dbReference type="SAM" id="Phobius"/>
    </source>
</evidence>
<keyword evidence="5 9" id="KW-1133">Transmembrane helix</keyword>
<feature type="transmembrane region" description="Helical" evidence="9">
    <location>
        <begin position="95"/>
        <end position="114"/>
    </location>
</feature>
<organism evidence="11 12">
    <name type="scientific">Chrysophaeum taylorii</name>
    <dbReference type="NCBI Taxonomy" id="2483200"/>
    <lineage>
        <taxon>Eukaryota</taxon>
        <taxon>Sar</taxon>
        <taxon>Stramenopiles</taxon>
        <taxon>Ochrophyta</taxon>
        <taxon>Pelagophyceae</taxon>
        <taxon>Pelagomonadales</taxon>
        <taxon>Pelagomonadaceae</taxon>
        <taxon>Chrysophaeum</taxon>
    </lineage>
</organism>
<evidence type="ECO:0000256" key="4">
    <source>
        <dbReference type="ARBA" id="ARBA00022927"/>
    </source>
</evidence>
<protein>
    <recommendedName>
        <fullName evidence="10">t-SNARE coiled-coil homology domain-containing protein</fullName>
    </recommendedName>
</protein>
<dbReference type="CDD" id="cd15853">
    <property type="entry name" value="SNARE_Bet1"/>
    <property type="match status" value="1"/>
</dbReference>
<name>A0AAD7UG48_9STRA</name>
<dbReference type="GO" id="GO:0015031">
    <property type="term" value="P:protein transport"/>
    <property type="evidence" value="ECO:0007669"/>
    <property type="project" value="UniProtKB-KW"/>
</dbReference>
<keyword evidence="4" id="KW-0653">Protein transport</keyword>
<keyword evidence="6" id="KW-0333">Golgi apparatus</keyword>
<evidence type="ECO:0000256" key="5">
    <source>
        <dbReference type="ARBA" id="ARBA00022989"/>
    </source>
</evidence>
<evidence type="ECO:0000256" key="3">
    <source>
        <dbReference type="ARBA" id="ARBA00022692"/>
    </source>
</evidence>
<dbReference type="AlphaFoldDB" id="A0AAD7UG48"/>
<keyword evidence="2" id="KW-0813">Transport</keyword>
<evidence type="ECO:0000256" key="7">
    <source>
        <dbReference type="ARBA" id="ARBA00023136"/>
    </source>
</evidence>
<gene>
    <name evidence="11" type="ORF">CTAYLR_003371</name>
</gene>
<evidence type="ECO:0000259" key="10">
    <source>
        <dbReference type="PROSITE" id="PS50192"/>
    </source>
</evidence>
<dbReference type="PROSITE" id="PS50192">
    <property type="entry name" value="T_SNARE"/>
    <property type="match status" value="1"/>
</dbReference>
<keyword evidence="3 9" id="KW-0812">Transmembrane</keyword>
<reference evidence="11" key="1">
    <citation type="submission" date="2023-01" db="EMBL/GenBank/DDBJ databases">
        <title>Metagenome sequencing of chrysophaentin producing Chrysophaeum taylorii.</title>
        <authorList>
            <person name="Davison J."/>
            <person name="Bewley C."/>
        </authorList>
    </citation>
    <scope>NUCLEOTIDE SEQUENCE</scope>
    <source>
        <strain evidence="11">NIES-1699</strain>
    </source>
</reference>
<dbReference type="SUPFAM" id="SSF58038">
    <property type="entry name" value="SNARE fusion complex"/>
    <property type="match status" value="1"/>
</dbReference>
<comment type="caution">
    <text evidence="11">The sequence shown here is derived from an EMBL/GenBank/DDBJ whole genome shotgun (WGS) entry which is preliminary data.</text>
</comment>
<dbReference type="PANTHER" id="PTHR12791">
    <property type="entry name" value="GOLGI SNARE BET1-RELATED"/>
    <property type="match status" value="1"/>
</dbReference>
<evidence type="ECO:0000256" key="1">
    <source>
        <dbReference type="ARBA" id="ARBA00004394"/>
    </source>
</evidence>